<dbReference type="Proteomes" id="UP000005408">
    <property type="component" value="Unassembled WGS sequence"/>
</dbReference>
<evidence type="ECO:0000313" key="3">
    <source>
        <dbReference type="EnsemblMetazoa" id="G20928.1:cds"/>
    </source>
</evidence>
<evidence type="ECO:0000256" key="1">
    <source>
        <dbReference type="SAM" id="MobiDB-lite"/>
    </source>
</evidence>
<protein>
    <submittedName>
        <fullName evidence="3">Uncharacterized protein</fullName>
    </submittedName>
</protein>
<keyword evidence="2" id="KW-1133">Transmembrane helix</keyword>
<evidence type="ECO:0000256" key="2">
    <source>
        <dbReference type="SAM" id="Phobius"/>
    </source>
</evidence>
<accession>A0A8W8JTS8</accession>
<feature type="compositionally biased region" description="Low complexity" evidence="1">
    <location>
        <begin position="1104"/>
        <end position="1116"/>
    </location>
</feature>
<feature type="region of interest" description="Disordered" evidence="1">
    <location>
        <begin position="1145"/>
        <end position="1178"/>
    </location>
</feature>
<organism evidence="3 4">
    <name type="scientific">Magallana gigas</name>
    <name type="common">Pacific oyster</name>
    <name type="synonym">Crassostrea gigas</name>
    <dbReference type="NCBI Taxonomy" id="29159"/>
    <lineage>
        <taxon>Eukaryota</taxon>
        <taxon>Metazoa</taxon>
        <taxon>Spiralia</taxon>
        <taxon>Lophotrochozoa</taxon>
        <taxon>Mollusca</taxon>
        <taxon>Bivalvia</taxon>
        <taxon>Autobranchia</taxon>
        <taxon>Pteriomorphia</taxon>
        <taxon>Ostreida</taxon>
        <taxon>Ostreoidea</taxon>
        <taxon>Ostreidae</taxon>
        <taxon>Magallana</taxon>
    </lineage>
</organism>
<dbReference type="CDD" id="cd22823">
    <property type="entry name" value="Gal_Rha_Lectin"/>
    <property type="match status" value="1"/>
</dbReference>
<reference evidence="3" key="1">
    <citation type="submission" date="2022-08" db="UniProtKB">
        <authorList>
            <consortium name="EnsemblMetazoa"/>
        </authorList>
    </citation>
    <scope>IDENTIFICATION</scope>
    <source>
        <strain evidence="3">05x7-T-G4-1.051#20</strain>
    </source>
</reference>
<dbReference type="EnsemblMetazoa" id="G20928.1">
    <property type="protein sequence ID" value="G20928.1:cds"/>
    <property type="gene ID" value="G20928"/>
</dbReference>
<name>A0A8W8JTS8_MAGGI</name>
<feature type="region of interest" description="Disordered" evidence="1">
    <location>
        <begin position="1104"/>
        <end position="1125"/>
    </location>
</feature>
<feature type="transmembrane region" description="Helical" evidence="2">
    <location>
        <begin position="1185"/>
        <end position="1207"/>
    </location>
</feature>
<keyword evidence="4" id="KW-1185">Reference proteome</keyword>
<dbReference type="AlphaFoldDB" id="A0A8W8JTS8"/>
<evidence type="ECO:0000313" key="4">
    <source>
        <dbReference type="Proteomes" id="UP000005408"/>
    </source>
</evidence>
<proteinExistence type="predicted"/>
<keyword evidence="2" id="KW-0472">Membrane</keyword>
<keyword evidence="2" id="KW-0812">Transmembrane</keyword>
<sequence>MLIPENHASTTYTQQACYGNGFEDYLIPICRTGEKIYVYDVFVYAKRKELNCPQIATYFDRNITYCCNYVNEKEDCGQRYFGTSSDFEHAHYSRCSGMETCSGIPVAWNYTEHFCDISIFDERTNYMKMWYSCIPDISSMSINSISMLTDNPVFLFSENYPATMSECSVTSGATCALQTTNGSPIQITVLDLQLSDASGICSQRLYITDGFSNTEISCQDNNHFQKRIVYKSINSRIEMRLDNTVTSPAGKFWIQIEATETPGSVSVECRAAAAVYKCGSSITMIQNEVSTRPEYEASKELVTTSTKFLLSTTYESVSDQTIILAGSDVKETLKTTTPTNIEKSSLILESTENFDSQKFLKTSSEIFTFSKDMITLSSEVRKMSETYFDTQKSSLSLEGSDKFDPRLSEDLRTSSEILTLDKELSTKLSDIKKTSEITSDIEKTSLYLESSDVLDPRLSENYKTSSVSKEMITSSSEKWKVTETFSEVQKSSHFLESSVKFDTQFSGDFKTSFLSKDMIASSGEVLKMTETYSDITKSSLYLESSNSFDTQLSEYIKTSFPSKDMVTPFSEIGKTSEMFTDIQKSSFYLQSTEKLDQRVSEYPKTSFISKDMITSLSEVKEITEIFNDVQKSSFSQSVQSSSYMLDPRISEHSTTVPLSRDMITQSSKFQEVTEIFSEIYKSSFYLESSDKLDPQLSEYFRSSTEVSSSIDSNKVTFSSDLKKTSEMITEIQKSSLYLDSSNKFDTEFSESFKLSLLSKDMTTSSKITELFSDIRKSSLYLESSVKLDPQLSENFQTSSYAFTPSKDTFKSSSEIMKPLKTSEMYTSTITQRSSLFSESSDVLNPRDLSHSISGITSSMLLLTTTDILFSSSDLDSSSSLNYFSSNSKQYKTVSDLLLTSPPETSSLSISNTGIKTSLTDFSFGMSSYEQSTLIKSTQVFMSSSFLSDNLATSIATFLHSILTDFSSDHKFLSTSVPEKTKTIDFTTSKTMDQYSSSFASKTLSNSQVPFSLEKSSTETTFSSESLPHSSTLLDTRIATSIPLHPSSLMITKTSLNEQALSTSTVTMTSGSVIDTSVVSGPSYVTKSPSTSSYNTPQSFTASTFSSSMLPPSTSSSEAVASTLPTPSSLTLDATEVTSSVSVISPTPASYVSTSPTQTSTTSSASNSSTSEQAPASSDDSLDLSWVFTIFPATIGTATVVGTIMYALNRCKKRCTHVNNDETPRRRIAFA</sequence>